<proteinExistence type="predicted"/>
<sequence length="141" mass="14300">MNRFSKLVMCSSVLVGAQFATTAAMAQAAPDGVLTGFVTATKGITLNCTLTLTLDAAANTGSIAMDPGDLNCAALNFNNMPYTTTYSGGVLTFLNVDVTTITIGDCAGDISGDWDGTTLTIDSFLPPATGGPPCTVQGFAS</sequence>
<dbReference type="Proteomes" id="UP001500713">
    <property type="component" value="Unassembled WGS sequence"/>
</dbReference>
<dbReference type="RefSeq" id="WP_229954277.1">
    <property type="nucleotide sequence ID" value="NZ_BAAAEM010000002.1"/>
</dbReference>
<evidence type="ECO:0008006" key="4">
    <source>
        <dbReference type="Google" id="ProtNLM"/>
    </source>
</evidence>
<keyword evidence="1" id="KW-0732">Signal</keyword>
<name>A0ABN1A0S8_9SPHN</name>
<protein>
    <recommendedName>
        <fullName evidence="4">Spore coat protein U domain-containing protein</fullName>
    </recommendedName>
</protein>
<evidence type="ECO:0000313" key="2">
    <source>
        <dbReference type="EMBL" id="GAA0464794.1"/>
    </source>
</evidence>
<evidence type="ECO:0000313" key="3">
    <source>
        <dbReference type="Proteomes" id="UP001500713"/>
    </source>
</evidence>
<evidence type="ECO:0000256" key="1">
    <source>
        <dbReference type="SAM" id="SignalP"/>
    </source>
</evidence>
<feature type="chain" id="PRO_5047081895" description="Spore coat protein U domain-containing protein" evidence="1">
    <location>
        <begin position="29"/>
        <end position="141"/>
    </location>
</feature>
<reference evidence="2 3" key="1">
    <citation type="journal article" date="2019" name="Int. J. Syst. Evol. Microbiol.">
        <title>The Global Catalogue of Microorganisms (GCM) 10K type strain sequencing project: providing services to taxonomists for standard genome sequencing and annotation.</title>
        <authorList>
            <consortium name="The Broad Institute Genomics Platform"/>
            <consortium name="The Broad Institute Genome Sequencing Center for Infectious Disease"/>
            <person name="Wu L."/>
            <person name="Ma J."/>
        </authorList>
    </citation>
    <scope>NUCLEOTIDE SEQUENCE [LARGE SCALE GENOMIC DNA]</scope>
    <source>
        <strain evidence="2 3">JCM 14162</strain>
    </source>
</reference>
<accession>A0ABN1A0S8</accession>
<feature type="signal peptide" evidence="1">
    <location>
        <begin position="1"/>
        <end position="28"/>
    </location>
</feature>
<keyword evidence="3" id="KW-1185">Reference proteome</keyword>
<gene>
    <name evidence="2" type="ORF">GCM10009096_01620</name>
</gene>
<dbReference type="EMBL" id="BAAAEM010000002">
    <property type="protein sequence ID" value="GAA0464794.1"/>
    <property type="molecule type" value="Genomic_DNA"/>
</dbReference>
<organism evidence="2 3">
    <name type="scientific">Parasphingorhabdus litoris</name>
    <dbReference type="NCBI Taxonomy" id="394733"/>
    <lineage>
        <taxon>Bacteria</taxon>
        <taxon>Pseudomonadati</taxon>
        <taxon>Pseudomonadota</taxon>
        <taxon>Alphaproteobacteria</taxon>
        <taxon>Sphingomonadales</taxon>
        <taxon>Sphingomonadaceae</taxon>
        <taxon>Parasphingorhabdus</taxon>
    </lineage>
</organism>
<comment type="caution">
    <text evidence="2">The sequence shown here is derived from an EMBL/GenBank/DDBJ whole genome shotgun (WGS) entry which is preliminary data.</text>
</comment>